<keyword evidence="4" id="KW-0670">Pyruvate</keyword>
<sequence length="263" mass="28457">MRIARFTTGDEPRYAIVQQEGDRTFLAVLTGDPLYMPTTPTGERLELGDGVRLLAPVIPRSKVVAVGKNYADHAAEMGGDVPSSPLLFFKPNTAVCGPDDPIVLPDFSQEVSYEAELALVVGRVTKDVSPERALDHILGYTVANDVTARDAQRTDGQWARAKGFDSSCPLGPWIETELDAEDVAVRSRVNGEPRQDGRTRDLVFDIPFLVSYISEAFTLLPGDVILTGTPAGVGLIDHGDRVECEVEGIGVLSNPVVRRDPSL</sequence>
<dbReference type="OrthoDB" id="9805307at2"/>
<dbReference type="GO" id="GO:0046872">
    <property type="term" value="F:metal ion binding"/>
    <property type="evidence" value="ECO:0007669"/>
    <property type="project" value="UniProtKB-KW"/>
</dbReference>
<gene>
    <name evidence="4" type="ORF">KDY119_02383</name>
</gene>
<keyword evidence="4" id="KW-0378">Hydrolase</keyword>
<dbReference type="GO" id="GO:0047621">
    <property type="term" value="F:acylpyruvate hydrolase activity"/>
    <property type="evidence" value="ECO:0007669"/>
    <property type="project" value="UniProtKB-EC"/>
</dbReference>
<dbReference type="PANTHER" id="PTHR11820">
    <property type="entry name" value="ACYLPYRUVASE"/>
    <property type="match status" value="1"/>
</dbReference>
<evidence type="ECO:0000313" key="5">
    <source>
        <dbReference type="Proteomes" id="UP000326702"/>
    </source>
</evidence>
<keyword evidence="1" id="KW-0479">Metal-binding</keyword>
<dbReference type="RefSeq" id="WP_036949378.1">
    <property type="nucleotide sequence ID" value="NZ_BAABIH010000020.1"/>
</dbReference>
<organism evidence="4 5">
    <name type="scientific">Luteimicrobium xylanilyticum</name>
    <dbReference type="NCBI Taxonomy" id="1133546"/>
    <lineage>
        <taxon>Bacteria</taxon>
        <taxon>Bacillati</taxon>
        <taxon>Actinomycetota</taxon>
        <taxon>Actinomycetes</taxon>
        <taxon>Micrococcales</taxon>
        <taxon>Luteimicrobium</taxon>
    </lineage>
</organism>
<accession>A0A5P9QBN1</accession>
<dbReference type="InterPro" id="IPR018833">
    <property type="entry name" value="Rv2993c-like_N"/>
</dbReference>
<dbReference type="GO" id="GO:0019752">
    <property type="term" value="P:carboxylic acid metabolic process"/>
    <property type="evidence" value="ECO:0007669"/>
    <property type="project" value="UniProtKB-ARBA"/>
</dbReference>
<dbReference type="InterPro" id="IPR011234">
    <property type="entry name" value="Fumarylacetoacetase-like_C"/>
</dbReference>
<evidence type="ECO:0000256" key="1">
    <source>
        <dbReference type="ARBA" id="ARBA00022723"/>
    </source>
</evidence>
<dbReference type="SUPFAM" id="SSF56529">
    <property type="entry name" value="FAH"/>
    <property type="match status" value="1"/>
</dbReference>
<proteinExistence type="predicted"/>
<keyword evidence="5" id="KW-1185">Reference proteome</keyword>
<feature type="domain" description="Rv2993c-like N-terminal" evidence="3">
    <location>
        <begin position="1"/>
        <end position="56"/>
    </location>
</feature>
<dbReference type="Pfam" id="PF01557">
    <property type="entry name" value="FAA_hydrolase"/>
    <property type="match status" value="1"/>
</dbReference>
<dbReference type="GO" id="GO:0016853">
    <property type="term" value="F:isomerase activity"/>
    <property type="evidence" value="ECO:0007669"/>
    <property type="project" value="UniProtKB-ARBA"/>
</dbReference>
<feature type="domain" description="Fumarylacetoacetase-like C-terminal" evidence="2">
    <location>
        <begin position="62"/>
        <end position="257"/>
    </location>
</feature>
<dbReference type="Gene3D" id="3.90.850.10">
    <property type="entry name" value="Fumarylacetoacetase-like, C-terminal domain"/>
    <property type="match status" value="1"/>
</dbReference>
<evidence type="ECO:0000259" key="3">
    <source>
        <dbReference type="Pfam" id="PF10370"/>
    </source>
</evidence>
<dbReference type="Gene3D" id="2.30.30.370">
    <property type="entry name" value="FAH"/>
    <property type="match status" value="1"/>
</dbReference>
<evidence type="ECO:0000259" key="2">
    <source>
        <dbReference type="Pfam" id="PF01557"/>
    </source>
</evidence>
<dbReference type="FunFam" id="3.90.850.10:FF:000002">
    <property type="entry name" value="2-hydroxyhepta-2,4-diene-1,7-dioate isomerase"/>
    <property type="match status" value="1"/>
</dbReference>
<dbReference type="Pfam" id="PF10370">
    <property type="entry name" value="Rv2993c-like_N"/>
    <property type="match status" value="1"/>
</dbReference>
<dbReference type="InterPro" id="IPR036663">
    <property type="entry name" value="Fumarylacetoacetase_C_sf"/>
</dbReference>
<reference evidence="4 5" key="1">
    <citation type="submission" date="2019-10" db="EMBL/GenBank/DDBJ databases">
        <title>Genome sequence of Luteimicrobium xylanilyticum HY-24.</title>
        <authorList>
            <person name="Kim D.Y."/>
            <person name="Park H.-Y."/>
        </authorList>
    </citation>
    <scope>NUCLEOTIDE SEQUENCE [LARGE SCALE GENOMIC DNA]</scope>
    <source>
        <strain evidence="4 5">HY-24</strain>
    </source>
</reference>
<evidence type="ECO:0000313" key="4">
    <source>
        <dbReference type="EMBL" id="QFU98861.1"/>
    </source>
</evidence>
<dbReference type="KEGG" id="lxl:KDY119_02383"/>
<dbReference type="AlphaFoldDB" id="A0A5P9QBN1"/>
<name>A0A5P9QBN1_9MICO</name>
<dbReference type="GO" id="GO:0018773">
    <property type="term" value="F:acetylpyruvate hydrolase activity"/>
    <property type="evidence" value="ECO:0007669"/>
    <property type="project" value="TreeGrafter"/>
</dbReference>
<protein>
    <submittedName>
        <fullName evidence="4">Acylpyruvate hydrolase</fullName>
        <ecNumber evidence="4">3.7.1.5</ecNumber>
    </submittedName>
</protein>
<dbReference type="EMBL" id="CP045529">
    <property type="protein sequence ID" value="QFU98861.1"/>
    <property type="molecule type" value="Genomic_DNA"/>
</dbReference>
<dbReference type="PANTHER" id="PTHR11820:SF7">
    <property type="entry name" value="ACYLPYRUVASE FAHD1, MITOCHONDRIAL"/>
    <property type="match status" value="1"/>
</dbReference>
<dbReference type="Proteomes" id="UP000326702">
    <property type="component" value="Chromosome"/>
</dbReference>
<dbReference type="EC" id="3.7.1.5" evidence="4"/>